<dbReference type="RefSeq" id="WP_081184611.1">
    <property type="nucleotide sequence ID" value="NZ_MJEA01000014.1"/>
</dbReference>
<reference evidence="1 2" key="1">
    <citation type="journal article" date="2017" name="BMC Microbiol.">
        <title>Comparative genomics of Enterococcus spp. isolated from bovine feces.</title>
        <authorList>
            <person name="Beukers A.G."/>
            <person name="Zaheer R."/>
            <person name="Goji N."/>
            <person name="Amoako K.K."/>
            <person name="Chaves A.V."/>
            <person name="Ward M.P."/>
            <person name="McAllister T.A."/>
        </authorList>
    </citation>
    <scope>NUCLEOTIDE SEQUENCE [LARGE SCALE GENOMIC DNA]</scope>
    <source>
        <strain evidence="1 2">F1129D 143</strain>
    </source>
</reference>
<accession>A0A1V8YI64</accession>
<sequence length="324" mass="38943">MTALTFIDPNRRDPEKIKQITQEMTQRFQAIDERLTLEHFDNFVDYGPEVFPHLAQLYWDPRVPNHPMEHFVYYEYVLRLNGRLLYNFTPYSETIGDPFLSSKGIFWQLLEKIDDSLLTIIHDYQIQNLDYWKDLYSEKELQNEVEAIRKRTSKMAEKEPLFPRYRSFVDPKQRNPEAVKKMTDWMAQELQDLDPNLTVVHDDFFIDFGPNEGKYLAEFPYDPEEDDPDDDRRGLSDTEYEIFYKNYLLVGFTPYDSGYGIRKDPIRGITTNFSYLGIREVLESDIYIIISTFQLYNFYYWRKLYSPIDFQNKIKKLKKRSTLD</sequence>
<gene>
    <name evidence="1" type="ORF">BH747_11340</name>
</gene>
<name>A0A1V8YI64_9ENTE</name>
<evidence type="ECO:0000313" key="2">
    <source>
        <dbReference type="Proteomes" id="UP000192477"/>
    </source>
</evidence>
<evidence type="ECO:0000313" key="1">
    <source>
        <dbReference type="EMBL" id="OQO68751.1"/>
    </source>
</evidence>
<dbReference type="Proteomes" id="UP000192477">
    <property type="component" value="Unassembled WGS sequence"/>
</dbReference>
<proteinExistence type="predicted"/>
<dbReference type="AlphaFoldDB" id="A0A1V8YI64"/>
<comment type="caution">
    <text evidence="1">The sequence shown here is derived from an EMBL/GenBank/DDBJ whole genome shotgun (WGS) entry which is preliminary data.</text>
</comment>
<organism evidence="1 2">
    <name type="scientific">Enterococcus villorum</name>
    <dbReference type="NCBI Taxonomy" id="112904"/>
    <lineage>
        <taxon>Bacteria</taxon>
        <taxon>Bacillati</taxon>
        <taxon>Bacillota</taxon>
        <taxon>Bacilli</taxon>
        <taxon>Lactobacillales</taxon>
        <taxon>Enterococcaceae</taxon>
        <taxon>Enterococcus</taxon>
    </lineage>
</organism>
<protein>
    <submittedName>
        <fullName evidence="1">Uncharacterized protein</fullName>
    </submittedName>
</protein>
<dbReference type="OrthoDB" id="2196495at2"/>
<dbReference type="EMBL" id="MJEA01000014">
    <property type="protein sequence ID" value="OQO68751.1"/>
    <property type="molecule type" value="Genomic_DNA"/>
</dbReference>